<name>A0A6J4KD90_9BACT</name>
<protein>
    <submittedName>
        <fullName evidence="4">HtrA protease/chaperone protein</fullName>
    </submittedName>
</protein>
<dbReference type="SUPFAM" id="SSF50156">
    <property type="entry name" value="PDZ domain-like"/>
    <property type="match status" value="1"/>
</dbReference>
<evidence type="ECO:0000256" key="1">
    <source>
        <dbReference type="ARBA" id="ARBA00022670"/>
    </source>
</evidence>
<evidence type="ECO:0000259" key="3">
    <source>
        <dbReference type="PROSITE" id="PS50106"/>
    </source>
</evidence>
<evidence type="ECO:0000256" key="2">
    <source>
        <dbReference type="ARBA" id="ARBA00022801"/>
    </source>
</evidence>
<dbReference type="SUPFAM" id="SSF50494">
    <property type="entry name" value="Trypsin-like serine proteases"/>
    <property type="match status" value="1"/>
</dbReference>
<dbReference type="SMART" id="SM00228">
    <property type="entry name" value="PDZ"/>
    <property type="match status" value="1"/>
</dbReference>
<dbReference type="AlphaFoldDB" id="A0A6J4KD90"/>
<dbReference type="InterPro" id="IPR036034">
    <property type="entry name" value="PDZ_sf"/>
</dbReference>
<dbReference type="Gene3D" id="2.40.10.120">
    <property type="match status" value="1"/>
</dbReference>
<dbReference type="PANTHER" id="PTHR43343:SF3">
    <property type="entry name" value="PROTEASE DO-LIKE 8, CHLOROPLASTIC"/>
    <property type="match status" value="1"/>
</dbReference>
<dbReference type="EMBL" id="CADCTX010000133">
    <property type="protein sequence ID" value="CAA9302641.1"/>
    <property type="molecule type" value="Genomic_DNA"/>
</dbReference>
<feature type="domain" description="PDZ" evidence="3">
    <location>
        <begin position="159"/>
        <end position="250"/>
    </location>
</feature>
<keyword evidence="1 4" id="KW-0645">Protease</keyword>
<evidence type="ECO:0000313" key="4">
    <source>
        <dbReference type="EMBL" id="CAA9302641.1"/>
    </source>
</evidence>
<feature type="non-terminal residue" evidence="4">
    <location>
        <position position="1"/>
    </location>
</feature>
<accession>A0A6J4KD90</accession>
<dbReference type="InterPro" id="IPR009003">
    <property type="entry name" value="Peptidase_S1_PA"/>
</dbReference>
<dbReference type="Pfam" id="PF13180">
    <property type="entry name" value="PDZ_2"/>
    <property type="match status" value="1"/>
</dbReference>
<dbReference type="Pfam" id="PF13365">
    <property type="entry name" value="Trypsin_2"/>
    <property type="match status" value="1"/>
</dbReference>
<dbReference type="GO" id="GO:0006508">
    <property type="term" value="P:proteolysis"/>
    <property type="evidence" value="ECO:0007669"/>
    <property type="project" value="UniProtKB-KW"/>
</dbReference>
<organism evidence="4">
    <name type="scientific">uncultured Gemmatimonadaceae bacterium</name>
    <dbReference type="NCBI Taxonomy" id="246130"/>
    <lineage>
        <taxon>Bacteria</taxon>
        <taxon>Pseudomonadati</taxon>
        <taxon>Gemmatimonadota</taxon>
        <taxon>Gemmatimonadia</taxon>
        <taxon>Gemmatimonadales</taxon>
        <taxon>Gemmatimonadaceae</taxon>
        <taxon>environmental samples</taxon>
    </lineage>
</organism>
<dbReference type="Gene3D" id="2.30.42.10">
    <property type="match status" value="1"/>
</dbReference>
<sequence>GVILTNAHVVGNARTVQIALADGRRVPGQVVGGDPLVDIAIVRIQADNLPVAPTGDSDRLSVGQSAIAIGNPLGLDRTVTTGVVSAVSRTVQGLPLETALIQTDAAINPGNSGGPLLDSQGRVIGINTVVLRDPSGQGAAPGLGFAVPINLANDVAQQILATGRVRRAYMGVQLAEITPQLAAQFDLPVRQGAGIIAVEPGSPAARAGVREQDIITRANNAAVAGTGDLRRVLRAAGPGGVVTLDVIRPTGRATLRVTLGEAAQ</sequence>
<keyword evidence="2" id="KW-0378">Hydrolase</keyword>
<proteinExistence type="predicted"/>
<gene>
    <name evidence="4" type="ORF">AVDCRST_MAG40-455</name>
</gene>
<dbReference type="InterPro" id="IPR001940">
    <property type="entry name" value="Peptidase_S1C"/>
</dbReference>
<dbReference type="PRINTS" id="PR00834">
    <property type="entry name" value="PROTEASES2C"/>
</dbReference>
<dbReference type="PANTHER" id="PTHR43343">
    <property type="entry name" value="PEPTIDASE S12"/>
    <property type="match status" value="1"/>
</dbReference>
<dbReference type="InterPro" id="IPR001478">
    <property type="entry name" value="PDZ"/>
</dbReference>
<dbReference type="GO" id="GO:0004252">
    <property type="term" value="F:serine-type endopeptidase activity"/>
    <property type="evidence" value="ECO:0007669"/>
    <property type="project" value="InterPro"/>
</dbReference>
<dbReference type="PROSITE" id="PS50106">
    <property type="entry name" value="PDZ"/>
    <property type="match status" value="1"/>
</dbReference>
<dbReference type="InterPro" id="IPR051201">
    <property type="entry name" value="Chloro_Bact_Ser_Proteases"/>
</dbReference>
<reference evidence="4" key="1">
    <citation type="submission" date="2020-02" db="EMBL/GenBank/DDBJ databases">
        <authorList>
            <person name="Meier V. D."/>
        </authorList>
    </citation>
    <scope>NUCLEOTIDE SEQUENCE</scope>
    <source>
        <strain evidence="4">AVDCRST_MAG40</strain>
    </source>
</reference>